<evidence type="ECO:0000313" key="2">
    <source>
        <dbReference type="EMBL" id="GEU57996.1"/>
    </source>
</evidence>
<dbReference type="EMBL" id="BKCJ010003927">
    <property type="protein sequence ID" value="GEU57996.1"/>
    <property type="molecule type" value="Genomic_DNA"/>
</dbReference>
<accession>A0A6L2L8H5</accession>
<proteinExistence type="predicted"/>
<name>A0A6L2L8H5_TANCI</name>
<dbReference type="AlphaFoldDB" id="A0A6L2L8H5"/>
<feature type="region of interest" description="Disordered" evidence="1">
    <location>
        <begin position="565"/>
        <end position="639"/>
    </location>
</feature>
<organism evidence="2">
    <name type="scientific">Tanacetum cinerariifolium</name>
    <name type="common">Dalmatian daisy</name>
    <name type="synonym">Chrysanthemum cinerariifolium</name>
    <dbReference type="NCBI Taxonomy" id="118510"/>
    <lineage>
        <taxon>Eukaryota</taxon>
        <taxon>Viridiplantae</taxon>
        <taxon>Streptophyta</taxon>
        <taxon>Embryophyta</taxon>
        <taxon>Tracheophyta</taxon>
        <taxon>Spermatophyta</taxon>
        <taxon>Magnoliopsida</taxon>
        <taxon>eudicotyledons</taxon>
        <taxon>Gunneridae</taxon>
        <taxon>Pentapetalae</taxon>
        <taxon>asterids</taxon>
        <taxon>campanulids</taxon>
        <taxon>Asterales</taxon>
        <taxon>Asteraceae</taxon>
        <taxon>Asteroideae</taxon>
        <taxon>Anthemideae</taxon>
        <taxon>Anthemidinae</taxon>
        <taxon>Tanacetum</taxon>
    </lineage>
</organism>
<feature type="compositionally biased region" description="Acidic residues" evidence="1">
    <location>
        <begin position="567"/>
        <end position="590"/>
    </location>
</feature>
<feature type="compositionally biased region" description="Basic and acidic residues" evidence="1">
    <location>
        <begin position="591"/>
        <end position="620"/>
    </location>
</feature>
<feature type="region of interest" description="Disordered" evidence="1">
    <location>
        <begin position="94"/>
        <end position="274"/>
    </location>
</feature>
<feature type="compositionally biased region" description="Acidic residues" evidence="1">
    <location>
        <begin position="132"/>
        <end position="141"/>
    </location>
</feature>
<comment type="caution">
    <text evidence="2">The sequence shown here is derived from an EMBL/GenBank/DDBJ whole genome shotgun (WGS) entry which is preliminary data.</text>
</comment>
<protein>
    <submittedName>
        <fullName evidence="2">Uncharacterized protein</fullName>
    </submittedName>
</protein>
<feature type="compositionally biased region" description="Basic and acidic residues" evidence="1">
    <location>
        <begin position="60"/>
        <end position="70"/>
    </location>
</feature>
<reference evidence="2" key="1">
    <citation type="journal article" date="2019" name="Sci. Rep.">
        <title>Draft genome of Tanacetum cinerariifolium, the natural source of mosquito coil.</title>
        <authorList>
            <person name="Yamashiro T."/>
            <person name="Shiraishi A."/>
            <person name="Satake H."/>
            <person name="Nakayama K."/>
        </authorList>
    </citation>
    <scope>NUCLEOTIDE SEQUENCE</scope>
</reference>
<evidence type="ECO:0000256" key="1">
    <source>
        <dbReference type="SAM" id="MobiDB-lite"/>
    </source>
</evidence>
<feature type="compositionally biased region" description="Basic and acidic residues" evidence="1">
    <location>
        <begin position="164"/>
        <end position="179"/>
    </location>
</feature>
<feature type="compositionally biased region" description="Acidic residues" evidence="1">
    <location>
        <begin position="627"/>
        <end position="639"/>
    </location>
</feature>
<dbReference type="PANTHER" id="PTHR34835:SF90">
    <property type="entry name" value="AMINOTRANSFERASE-LIKE PLANT MOBILE DOMAIN-CONTAINING PROTEIN"/>
    <property type="match status" value="1"/>
</dbReference>
<feature type="compositionally biased region" description="Basic and acidic residues" evidence="1">
    <location>
        <begin position="216"/>
        <end position="232"/>
    </location>
</feature>
<feature type="region of interest" description="Disordered" evidence="1">
    <location>
        <begin position="1"/>
        <end position="81"/>
    </location>
</feature>
<feature type="compositionally biased region" description="Basic and acidic residues" evidence="1">
    <location>
        <begin position="94"/>
        <end position="123"/>
    </location>
</feature>
<sequence length="748" mass="87816">MLYRKLAEQKEKRKEEEETKAAEDEQKRKADKEVAAKAKAEEEATISKATKKKLKPLNKNNEENAEKDVQENVDESTQSKEEFLAKLEAIKKATEEEARKQAHEQAKKKEDKKAAQAKDEKQKTIKKAYNEENAEETDDVDDVFKKIQTMPFLNTSTRSKTRQANKDKEDKQIQKKETGTTKGKRTRKIKEEDMESNEKDEGSNNENEVLSMANGKKRETMKNKTKDSNPKEKKLRNNASEDEDDTKSESEEELKKLRKVKTKSAEENKKQQRRKRCLEQMGFERYIKFPIVRLPSTLVYHVIEKFHTPSMELGLQKGSIKATSQKVHDILGIQMRNTKLQDLEQREANDHFIDEWEEQYSHLQKPTPPVIALQISGTHEADFMFKINFITLSESTMGTLENGGRVPTKLLKCIKEEDDIAEIDWCDYILDCLRTSKLNWKDVKTKKNFYYGPLTFYVRIIRRWNTMMMRKRIKMETSQRCLESLEHHGEFDPKEENNGIDLYKGLDEYYAKIIQQFEKILKERNELIHTLTDGVTKFKDDQMMFDFYKQYKKMFNDAEFNLYESSKDEDSDNDSDPDQDNNKDDEEEPMADGKNKNKNERQSEIQKEKENIEDMDKGTEEGGSEANDNEEKDEDDVNIENEFKRDLVFETKDGAATIKDYMQTLAPQLKVESNVINTFSIVSNHKQKMNSKGKKMKYFFHTSMITKDMFKWKKANGEYDEETQFEAFSKTIKSEFKKDPEMKNMKDL</sequence>
<gene>
    <name evidence="2" type="ORF">Tci_029974</name>
</gene>
<feature type="compositionally biased region" description="Basic and acidic residues" evidence="1">
    <location>
        <begin position="1"/>
        <end position="42"/>
    </location>
</feature>
<dbReference type="PANTHER" id="PTHR34835">
    <property type="entry name" value="OS07G0283600 PROTEIN-RELATED"/>
    <property type="match status" value="1"/>
</dbReference>